<sequence>MNVHAAAHSPDSSTFAEVGPLSIHVETFGDRSRPAVLLVMGNSAPGLVWPDSFCQGLAERGVFVVRFDQRDTGLSSHIDFEAAPYTLGDLAVDAIGVLDALDLRMAHVVGLSQGGSLACLIALTAPERVASLTLLMSSLRLGPKNAAFAGAAAMPGDLPRPAADYVAKVIALNSEAPRDEAETARQFVENFRLAKGPDSPFDEGFWADLGARVAALALRRADGLTARMANNSNHRRAQMATPDIPEAALARIGVPVLVIHGGGDPIFPPGHAEWTAQHLPGAVLQVLPEMGHALDPAFFDEIIEQLAGFFDVA</sequence>
<dbReference type="PANTHER" id="PTHR43433">
    <property type="entry name" value="HYDROLASE, ALPHA/BETA FOLD FAMILY PROTEIN"/>
    <property type="match status" value="1"/>
</dbReference>
<dbReference type="KEGG" id="nsm:JO391_12345"/>
<keyword evidence="3" id="KW-1185">Reference proteome</keyword>
<dbReference type="SUPFAM" id="SSF53474">
    <property type="entry name" value="alpha/beta-Hydrolases"/>
    <property type="match status" value="1"/>
</dbReference>
<dbReference type="InterPro" id="IPR000073">
    <property type="entry name" value="AB_hydrolase_1"/>
</dbReference>
<accession>A0A8G0ZSB5</accession>
<name>A0A8G0ZSB5_9RHOB</name>
<keyword evidence="2" id="KW-0378">Hydrolase</keyword>
<protein>
    <submittedName>
        <fullName evidence="2">Alpha/beta hydrolase</fullName>
    </submittedName>
</protein>
<dbReference type="EMBL" id="CP069370">
    <property type="protein sequence ID" value="QYZ68570.1"/>
    <property type="molecule type" value="Genomic_DNA"/>
</dbReference>
<proteinExistence type="predicted"/>
<dbReference type="PANTHER" id="PTHR43433:SF5">
    <property type="entry name" value="AB HYDROLASE-1 DOMAIN-CONTAINING PROTEIN"/>
    <property type="match status" value="1"/>
</dbReference>
<reference evidence="2" key="1">
    <citation type="submission" date="2021-02" db="EMBL/GenBank/DDBJ databases">
        <title>Rhodobacter shimadae sp. nov., an aerobic anoxygenic phototrophic bacterium isolated from a hot spring.</title>
        <authorList>
            <person name="Muramatsu S."/>
            <person name="Haruta S."/>
            <person name="Hirose S."/>
            <person name="Hanada S."/>
        </authorList>
    </citation>
    <scope>NUCLEOTIDE SEQUENCE</scope>
    <source>
        <strain evidence="2">N10</strain>
    </source>
</reference>
<evidence type="ECO:0000313" key="3">
    <source>
        <dbReference type="Proteomes" id="UP000826300"/>
    </source>
</evidence>
<dbReference type="AlphaFoldDB" id="A0A8G0ZSB5"/>
<dbReference type="InterPro" id="IPR050471">
    <property type="entry name" value="AB_hydrolase"/>
</dbReference>
<dbReference type="GO" id="GO:0016787">
    <property type="term" value="F:hydrolase activity"/>
    <property type="evidence" value="ECO:0007669"/>
    <property type="project" value="UniProtKB-KW"/>
</dbReference>
<evidence type="ECO:0000313" key="2">
    <source>
        <dbReference type="EMBL" id="QYZ68570.1"/>
    </source>
</evidence>
<dbReference type="InterPro" id="IPR029058">
    <property type="entry name" value="AB_hydrolase_fold"/>
</dbReference>
<gene>
    <name evidence="2" type="ORF">JO391_12345</name>
</gene>
<dbReference type="Pfam" id="PF00561">
    <property type="entry name" value="Abhydrolase_1"/>
    <property type="match status" value="1"/>
</dbReference>
<dbReference type="Gene3D" id="3.40.50.1820">
    <property type="entry name" value="alpha/beta hydrolase"/>
    <property type="match status" value="1"/>
</dbReference>
<organism evidence="2 3">
    <name type="scientific">Neotabrizicola shimadae</name>
    <dbReference type="NCBI Taxonomy" id="2807096"/>
    <lineage>
        <taxon>Bacteria</taxon>
        <taxon>Pseudomonadati</taxon>
        <taxon>Pseudomonadota</taxon>
        <taxon>Alphaproteobacteria</taxon>
        <taxon>Rhodobacterales</taxon>
        <taxon>Paracoccaceae</taxon>
        <taxon>Neotabrizicola</taxon>
    </lineage>
</organism>
<dbReference type="Proteomes" id="UP000826300">
    <property type="component" value="Chromosome"/>
</dbReference>
<evidence type="ECO:0000259" key="1">
    <source>
        <dbReference type="Pfam" id="PF00561"/>
    </source>
</evidence>
<dbReference type="RefSeq" id="WP_220660793.1">
    <property type="nucleotide sequence ID" value="NZ_CP069370.1"/>
</dbReference>
<feature type="domain" description="AB hydrolase-1" evidence="1">
    <location>
        <begin position="34"/>
        <end position="293"/>
    </location>
</feature>